<organism evidence="1 2">
    <name type="scientific">Pyropia yezoensis</name>
    <name type="common">Susabi-nori</name>
    <name type="synonym">Porphyra yezoensis</name>
    <dbReference type="NCBI Taxonomy" id="2788"/>
    <lineage>
        <taxon>Eukaryota</taxon>
        <taxon>Rhodophyta</taxon>
        <taxon>Bangiophyceae</taxon>
        <taxon>Bangiales</taxon>
        <taxon>Bangiaceae</taxon>
        <taxon>Pyropia</taxon>
    </lineage>
</organism>
<dbReference type="EMBL" id="CM020620">
    <property type="protein sequence ID" value="KAK1868611.1"/>
    <property type="molecule type" value="Genomic_DNA"/>
</dbReference>
<evidence type="ECO:0000313" key="1">
    <source>
        <dbReference type="EMBL" id="KAK1868611.1"/>
    </source>
</evidence>
<proteinExistence type="predicted"/>
<keyword evidence="2" id="KW-1185">Reference proteome</keyword>
<sequence>MAFVLAHALVTRHGRPPSSRPRRQYTMAVPLSPRGADGGLPRTAWVAAPATAATAARAAARVGAGGVADGGWRRAAAAAPATATAPDRDAVDEAALRAADIQEALADLADLRSRVLKGEERLGSPATEAGAARRLRAMDALTASLEAELGSLEFAR</sequence>
<gene>
    <name evidence="1" type="ORF">I4F81_011096</name>
</gene>
<reference evidence="1" key="1">
    <citation type="submission" date="2019-11" db="EMBL/GenBank/DDBJ databases">
        <title>Nori genome reveals adaptations in red seaweeds to the harsh intertidal environment.</title>
        <authorList>
            <person name="Wang D."/>
            <person name="Mao Y."/>
        </authorList>
    </citation>
    <scope>NUCLEOTIDE SEQUENCE</scope>
    <source>
        <tissue evidence="1">Gametophyte</tissue>
    </source>
</reference>
<name>A0ACC3CFR3_PYRYE</name>
<comment type="caution">
    <text evidence="1">The sequence shown here is derived from an EMBL/GenBank/DDBJ whole genome shotgun (WGS) entry which is preliminary data.</text>
</comment>
<dbReference type="Proteomes" id="UP000798662">
    <property type="component" value="Chromosome 3"/>
</dbReference>
<accession>A0ACC3CFR3</accession>
<protein>
    <submittedName>
        <fullName evidence="1">Uncharacterized protein</fullName>
    </submittedName>
</protein>
<evidence type="ECO:0000313" key="2">
    <source>
        <dbReference type="Proteomes" id="UP000798662"/>
    </source>
</evidence>